<dbReference type="EMBL" id="WTYQ01000003">
    <property type="protein sequence ID" value="MXP26403.1"/>
    <property type="molecule type" value="Genomic_DNA"/>
</dbReference>
<comment type="caution">
    <text evidence="2">The sequence shown here is derived from an EMBL/GenBank/DDBJ whole genome shotgun (WGS) entry which is preliminary data.</text>
</comment>
<keyword evidence="1" id="KW-1133">Transmembrane helix</keyword>
<dbReference type="InterPro" id="IPR046513">
    <property type="entry name" value="DUF6691"/>
</dbReference>
<accession>A0A845AAY0</accession>
<protein>
    <submittedName>
        <fullName evidence="2">YeeE/YedE family protein</fullName>
    </submittedName>
</protein>
<keyword evidence="1" id="KW-0472">Membrane</keyword>
<keyword evidence="3" id="KW-1185">Reference proteome</keyword>
<feature type="transmembrane region" description="Helical" evidence="1">
    <location>
        <begin position="114"/>
        <end position="134"/>
    </location>
</feature>
<reference evidence="2 3" key="1">
    <citation type="submission" date="2019-12" db="EMBL/GenBank/DDBJ databases">
        <title>Genomic-based taxomic classification of the family Erythrobacteraceae.</title>
        <authorList>
            <person name="Xu L."/>
        </authorList>
    </citation>
    <scope>NUCLEOTIDE SEQUENCE [LARGE SCALE GENOMIC DNA]</scope>
    <source>
        <strain evidence="2 3">DSM 18604</strain>
    </source>
</reference>
<feature type="transmembrane region" description="Helical" evidence="1">
    <location>
        <begin position="85"/>
        <end position="108"/>
    </location>
</feature>
<dbReference type="Pfam" id="PF20398">
    <property type="entry name" value="DUF6691"/>
    <property type="match status" value="1"/>
</dbReference>
<feature type="transmembrane region" description="Helical" evidence="1">
    <location>
        <begin position="41"/>
        <end position="60"/>
    </location>
</feature>
<keyword evidence="1" id="KW-0812">Transmembrane</keyword>
<dbReference type="RefSeq" id="WP_160739581.1">
    <property type="nucleotide sequence ID" value="NZ_WTYQ01000003.1"/>
</dbReference>
<dbReference type="AlphaFoldDB" id="A0A845AAY0"/>
<proteinExistence type="predicted"/>
<sequence length="139" mass="14860">MKRHMIGLVSGVVFGFGLALSGMMNPARVRGFLDIFGHWDPTLAFVMGGAMLIMALAWAFQRRTIKPACAEEYHLPGTKRIDARLLIGAGLFGAGWGLGGLCPGPAIASLGTQFVPAAIFCASMLVGMLLFRAWDSRMS</sequence>
<name>A0A845AAY0_9SPHN</name>
<dbReference type="Proteomes" id="UP000460561">
    <property type="component" value="Unassembled WGS sequence"/>
</dbReference>
<evidence type="ECO:0000313" key="2">
    <source>
        <dbReference type="EMBL" id="MXP26403.1"/>
    </source>
</evidence>
<organism evidence="2 3">
    <name type="scientific">Altericroceibacterium indicum</name>
    <dbReference type="NCBI Taxonomy" id="374177"/>
    <lineage>
        <taxon>Bacteria</taxon>
        <taxon>Pseudomonadati</taxon>
        <taxon>Pseudomonadota</taxon>
        <taxon>Alphaproteobacteria</taxon>
        <taxon>Sphingomonadales</taxon>
        <taxon>Erythrobacteraceae</taxon>
        <taxon>Altericroceibacterium</taxon>
    </lineage>
</organism>
<dbReference type="OrthoDB" id="9790409at2"/>
<evidence type="ECO:0000313" key="3">
    <source>
        <dbReference type="Proteomes" id="UP000460561"/>
    </source>
</evidence>
<gene>
    <name evidence="2" type="ORF">GRI39_10175</name>
</gene>
<evidence type="ECO:0000256" key="1">
    <source>
        <dbReference type="SAM" id="Phobius"/>
    </source>
</evidence>